<dbReference type="GeneID" id="66116232"/>
<evidence type="ECO:0000313" key="2">
    <source>
        <dbReference type="EMBL" id="KAG7191722.1"/>
    </source>
</evidence>
<accession>A0A9P7V5F7</accession>
<dbReference type="InterPro" id="IPR021346">
    <property type="entry name" value="Tma16"/>
</dbReference>
<dbReference type="InterPro" id="IPR038356">
    <property type="entry name" value="Tma16_sf"/>
</dbReference>
<reference evidence="2" key="1">
    <citation type="submission" date="2021-03" db="EMBL/GenBank/DDBJ databases">
        <authorList>
            <person name="Palmer J.M."/>
        </authorList>
    </citation>
    <scope>NUCLEOTIDE SEQUENCE</scope>
    <source>
        <strain evidence="2">ARV_011</strain>
    </source>
</reference>
<comment type="caution">
    <text evidence="2">The sequence shown here is derived from an EMBL/GenBank/DDBJ whole genome shotgun (WGS) entry which is preliminary data.</text>
</comment>
<evidence type="ECO:0000313" key="3">
    <source>
        <dbReference type="Proteomes" id="UP000790833"/>
    </source>
</evidence>
<dbReference type="OrthoDB" id="270284at2759"/>
<dbReference type="Gene3D" id="1.20.1440.170">
    <property type="entry name" value="Translation machinery-associated protein 16-like"/>
    <property type="match status" value="1"/>
</dbReference>
<dbReference type="GO" id="GO:0005634">
    <property type="term" value="C:nucleus"/>
    <property type="evidence" value="ECO:0007669"/>
    <property type="project" value="TreeGrafter"/>
</dbReference>
<dbReference type="Proteomes" id="UP000790833">
    <property type="component" value="Unassembled WGS sequence"/>
</dbReference>
<dbReference type="EMBL" id="JAHMUF010000024">
    <property type="protein sequence ID" value="KAG7191722.1"/>
    <property type="molecule type" value="Genomic_DNA"/>
</dbReference>
<name>A0A9P7V5F7_9ASCO</name>
<comment type="similarity">
    <text evidence="1">Belongs to the TMA16 family.</text>
</comment>
<dbReference type="RefSeq" id="XP_043047274.1">
    <property type="nucleotide sequence ID" value="XM_043193605.1"/>
</dbReference>
<protein>
    <recommendedName>
        <fullName evidence="4">Translation machinery-associated protein 16</fullName>
    </recommendedName>
</protein>
<evidence type="ECO:0000256" key="1">
    <source>
        <dbReference type="ARBA" id="ARBA00034127"/>
    </source>
</evidence>
<dbReference type="PANTHER" id="PTHR13349:SF2">
    <property type="entry name" value="TRANSLATION MACHINERY-ASSOCIATED PROTEIN 16"/>
    <property type="match status" value="1"/>
</dbReference>
<gene>
    <name evidence="2" type="ORF">KQ657_002858</name>
</gene>
<evidence type="ECO:0008006" key="4">
    <source>
        <dbReference type="Google" id="ProtNLM"/>
    </source>
</evidence>
<organism evidence="2 3">
    <name type="scientific">Scheffersomyces spartinae</name>
    <dbReference type="NCBI Taxonomy" id="45513"/>
    <lineage>
        <taxon>Eukaryota</taxon>
        <taxon>Fungi</taxon>
        <taxon>Dikarya</taxon>
        <taxon>Ascomycota</taxon>
        <taxon>Saccharomycotina</taxon>
        <taxon>Pichiomycetes</taxon>
        <taxon>Debaryomycetaceae</taxon>
        <taxon>Scheffersomyces</taxon>
    </lineage>
</organism>
<dbReference type="AlphaFoldDB" id="A0A9P7V5F7"/>
<sequence>MPIAHNLNKVSKNVSKATGSIHIKGRKFKQLNRATLRDKKITSKKAESLEKKQRDMLLFKFVQEVLNTEFKDKSQFTLDDMKLLIESFLARFDDELEEMKKDKRPGRPVSTKQKILQEKINHDKQLYQTGIRFPDISDPHTVERIRLWNGSSGGTTVMKFVFISKSMAQLPVKEVSMKE</sequence>
<dbReference type="PANTHER" id="PTHR13349">
    <property type="entry name" value="TRANSLATION MACHINERY-ASSOCIATED PROTEIN 16"/>
    <property type="match status" value="1"/>
</dbReference>
<dbReference type="Pfam" id="PF11176">
    <property type="entry name" value="Tma16"/>
    <property type="match status" value="1"/>
</dbReference>
<keyword evidence="3" id="KW-1185">Reference proteome</keyword>
<proteinExistence type="inferred from homology"/>